<feature type="region of interest" description="Disordered" evidence="10">
    <location>
        <begin position="192"/>
        <end position="227"/>
    </location>
</feature>
<evidence type="ECO:0000256" key="10">
    <source>
        <dbReference type="SAM" id="MobiDB-lite"/>
    </source>
</evidence>
<dbReference type="Pfam" id="PF00069">
    <property type="entry name" value="Pkinase"/>
    <property type="match status" value="2"/>
</dbReference>
<dbReference type="SMART" id="SM00220">
    <property type="entry name" value="S_TKc"/>
    <property type="match status" value="1"/>
</dbReference>
<dbReference type="InterPro" id="IPR051334">
    <property type="entry name" value="SRPK"/>
</dbReference>
<sequence length="751" mass="85081">MPNTTSKLSLAIQQAESDNQQKQKLQKDNQHLNIPSNNNNNNNNHNHHHHHHSYHNNNTNTSHKKSFSKQNPNISCPNPITPIKNSSHDIDSYITSSSSFIENFKPSPQQLLPNLIQHSTPYVSTTPSSSKHYKPELSVLTTSFNDKNNHYHQHHNHHNGFTDEEDDDYEEEFELKVKHKHNFDNYAKNIVPESEKHQLDNEMLEEAGEEESDDEEPVNPADEEDLEDYVPGGYHPCYIGETYKNGRYVLVRKLGWGHFSTVWLAKDNDKNCHVAMKVVRSAKHYTETAIDEIKLLDRATNSDIHHAGHQHVIQLLDTFTHKGPNGIHVVMVFEVLGENLLGLIRRYKHRGIPIVLVKQIAKQMLSAVDYLHRCGIIHTDIKPENILIEIGDEVENIIKLVEEENLHRKLERKLSRTASKTSTPINSTPSSSLANNNNHNHSNSNNSNPSPSLGRSGRRSRTATLITGSQPLPSPLRSFNKSFTNVYTLSSSTSNNTPVKTISINSNNQSFVNTSSNLATTAEAAEEEDDDVNNSLSSMSISNEYHPTTTTVDPIQIKPQEGHGQECLIEDDVISIKIADLGNATFVDAHFTDEIQTRQYRAPEVILRCKEWGASVDLWSAACLIFELITGDYLFSPQQGRTYGKDDDHMAQIAELLGPDSVDQFKKLNPNFSMKIKKLNYWDLASVLREKYKFSVNDSIEISDFLLPMLKINPNERKMASTLLKHSWLTGESSQLDEPIDILGWDRELKS</sequence>
<evidence type="ECO:0000256" key="8">
    <source>
        <dbReference type="ARBA" id="ARBA00048679"/>
    </source>
</evidence>
<dbReference type="GO" id="GO:0005634">
    <property type="term" value="C:nucleus"/>
    <property type="evidence" value="ECO:0007669"/>
    <property type="project" value="TreeGrafter"/>
</dbReference>
<dbReference type="OrthoDB" id="2649at2759"/>
<dbReference type="Gene3D" id="1.10.510.10">
    <property type="entry name" value="Transferase(Phosphotransferase) domain 1"/>
    <property type="match status" value="1"/>
</dbReference>
<dbReference type="GO" id="GO:0030447">
    <property type="term" value="P:filamentous growth"/>
    <property type="evidence" value="ECO:0007669"/>
    <property type="project" value="UniProtKB-ARBA"/>
</dbReference>
<feature type="region of interest" description="Disordered" evidence="10">
    <location>
        <begin position="1"/>
        <end position="89"/>
    </location>
</feature>
<evidence type="ECO:0000256" key="5">
    <source>
        <dbReference type="ARBA" id="ARBA00022777"/>
    </source>
</evidence>
<keyword evidence="3" id="KW-0808">Transferase</keyword>
<protein>
    <recommendedName>
        <fullName evidence="1">non-specific serine/threonine protein kinase</fullName>
        <ecNumber evidence="1">2.7.11.1</ecNumber>
    </recommendedName>
</protein>
<dbReference type="PANTHER" id="PTHR47634:SF9">
    <property type="entry name" value="PROTEIN KINASE DOMAIN-CONTAINING PROTEIN-RELATED"/>
    <property type="match status" value="1"/>
</dbReference>
<feature type="compositionally biased region" description="Polar residues" evidence="10">
    <location>
        <begin position="68"/>
        <end position="78"/>
    </location>
</feature>
<feature type="compositionally biased region" description="Basic and acidic residues" evidence="10">
    <location>
        <begin position="19"/>
        <end position="30"/>
    </location>
</feature>
<dbReference type="STRING" id="1245528.M3HKB1"/>
<dbReference type="GO" id="GO:0005524">
    <property type="term" value="F:ATP binding"/>
    <property type="evidence" value="ECO:0007669"/>
    <property type="project" value="UniProtKB-UniRule"/>
</dbReference>
<comment type="caution">
    <text evidence="12">The sequence shown here is derived from an EMBL/GenBank/DDBJ whole genome shotgun (WGS) entry which is preliminary data.</text>
</comment>
<evidence type="ECO:0000256" key="1">
    <source>
        <dbReference type="ARBA" id="ARBA00012513"/>
    </source>
</evidence>
<dbReference type="PROSITE" id="PS00108">
    <property type="entry name" value="PROTEIN_KINASE_ST"/>
    <property type="match status" value="1"/>
</dbReference>
<keyword evidence="13" id="KW-1185">Reference proteome</keyword>
<dbReference type="InterPro" id="IPR000719">
    <property type="entry name" value="Prot_kinase_dom"/>
</dbReference>
<keyword evidence="6 9" id="KW-0067">ATP-binding</keyword>
<feature type="compositionally biased region" description="Acidic residues" evidence="10">
    <location>
        <begin position="202"/>
        <end position="227"/>
    </location>
</feature>
<evidence type="ECO:0000259" key="11">
    <source>
        <dbReference type="PROSITE" id="PS50011"/>
    </source>
</evidence>
<feature type="compositionally biased region" description="Low complexity" evidence="10">
    <location>
        <begin position="31"/>
        <end position="44"/>
    </location>
</feature>
<dbReference type="FunFam" id="1.10.510.10:FF:000275">
    <property type="entry name" value="SRSF protein kinase 2 isoform X3"/>
    <property type="match status" value="1"/>
</dbReference>
<keyword evidence="2 12" id="KW-0723">Serine/threonine-protein kinase</keyword>
<dbReference type="GO" id="GO:0004674">
    <property type="term" value="F:protein serine/threonine kinase activity"/>
    <property type="evidence" value="ECO:0007669"/>
    <property type="project" value="UniProtKB-KW"/>
</dbReference>
<dbReference type="HOGENOM" id="CLU_000288_81_12_1"/>
<organism evidence="12 13">
    <name type="scientific">Candida maltosa (strain Xu316)</name>
    <name type="common">Yeast</name>
    <dbReference type="NCBI Taxonomy" id="1245528"/>
    <lineage>
        <taxon>Eukaryota</taxon>
        <taxon>Fungi</taxon>
        <taxon>Dikarya</taxon>
        <taxon>Ascomycota</taxon>
        <taxon>Saccharomycotina</taxon>
        <taxon>Pichiomycetes</taxon>
        <taxon>Debaryomycetaceae</taxon>
        <taxon>Candida/Lodderomyces clade</taxon>
        <taxon>Candida</taxon>
    </lineage>
</organism>
<name>M3HKB1_CANMX</name>
<keyword evidence="5 12" id="KW-0418">Kinase</keyword>
<dbReference type="PROSITE" id="PS00107">
    <property type="entry name" value="PROTEIN_KINASE_ATP"/>
    <property type="match status" value="1"/>
</dbReference>
<dbReference type="Proteomes" id="UP000011777">
    <property type="component" value="Unassembled WGS sequence"/>
</dbReference>
<feature type="domain" description="Protein kinase" evidence="11">
    <location>
        <begin position="248"/>
        <end position="729"/>
    </location>
</feature>
<dbReference type="AlphaFoldDB" id="M3HKB1"/>
<keyword evidence="4 9" id="KW-0547">Nucleotide-binding</keyword>
<gene>
    <name evidence="12" type="ORF">G210_1719</name>
</gene>
<dbReference type="Gene3D" id="3.30.200.20">
    <property type="entry name" value="Phosphorylase Kinase, domain 1"/>
    <property type="match status" value="1"/>
</dbReference>
<evidence type="ECO:0000256" key="6">
    <source>
        <dbReference type="ARBA" id="ARBA00022840"/>
    </source>
</evidence>
<dbReference type="EC" id="2.7.11.1" evidence="1"/>
<feature type="binding site" evidence="9">
    <location>
        <position position="277"/>
    </location>
    <ligand>
        <name>ATP</name>
        <dbReference type="ChEBI" id="CHEBI:30616"/>
    </ligand>
</feature>
<feature type="compositionally biased region" description="Polar residues" evidence="10">
    <location>
        <begin position="1"/>
        <end position="17"/>
    </location>
</feature>
<evidence type="ECO:0000256" key="9">
    <source>
        <dbReference type="PROSITE-ProRule" id="PRU10141"/>
    </source>
</evidence>
<accession>M3HKB1</accession>
<dbReference type="SUPFAM" id="SSF56112">
    <property type="entry name" value="Protein kinase-like (PK-like)"/>
    <property type="match status" value="1"/>
</dbReference>
<evidence type="ECO:0000313" key="13">
    <source>
        <dbReference type="Proteomes" id="UP000011777"/>
    </source>
</evidence>
<dbReference type="GO" id="GO:0050684">
    <property type="term" value="P:regulation of mRNA processing"/>
    <property type="evidence" value="ECO:0007669"/>
    <property type="project" value="TreeGrafter"/>
</dbReference>
<dbReference type="PANTHER" id="PTHR47634">
    <property type="entry name" value="PROTEIN KINASE DOMAIN-CONTAINING PROTEIN-RELATED"/>
    <property type="match status" value="1"/>
</dbReference>
<dbReference type="InterPro" id="IPR008271">
    <property type="entry name" value="Ser/Thr_kinase_AS"/>
</dbReference>
<evidence type="ECO:0000256" key="3">
    <source>
        <dbReference type="ARBA" id="ARBA00022679"/>
    </source>
</evidence>
<feature type="compositionally biased region" description="Basic residues" evidence="10">
    <location>
        <begin position="45"/>
        <end position="54"/>
    </location>
</feature>
<evidence type="ECO:0000256" key="7">
    <source>
        <dbReference type="ARBA" id="ARBA00047899"/>
    </source>
</evidence>
<dbReference type="EMBL" id="AOGT01001361">
    <property type="protein sequence ID" value="EMG47827.1"/>
    <property type="molecule type" value="Genomic_DNA"/>
</dbReference>
<comment type="catalytic activity">
    <reaction evidence="7">
        <text>L-threonyl-[protein] + ATP = O-phospho-L-threonyl-[protein] + ADP + H(+)</text>
        <dbReference type="Rhea" id="RHEA:46608"/>
        <dbReference type="Rhea" id="RHEA-COMP:11060"/>
        <dbReference type="Rhea" id="RHEA-COMP:11605"/>
        <dbReference type="ChEBI" id="CHEBI:15378"/>
        <dbReference type="ChEBI" id="CHEBI:30013"/>
        <dbReference type="ChEBI" id="CHEBI:30616"/>
        <dbReference type="ChEBI" id="CHEBI:61977"/>
        <dbReference type="ChEBI" id="CHEBI:456216"/>
        <dbReference type="EC" id="2.7.11.1"/>
    </reaction>
</comment>
<feature type="region of interest" description="Disordered" evidence="10">
    <location>
        <begin position="412"/>
        <end position="460"/>
    </location>
</feature>
<dbReference type="eggNOG" id="KOG1290">
    <property type="taxonomic scope" value="Eukaryota"/>
</dbReference>
<feature type="compositionally biased region" description="Low complexity" evidence="10">
    <location>
        <begin position="419"/>
        <end position="455"/>
    </location>
</feature>
<proteinExistence type="predicted"/>
<dbReference type="PROSITE" id="PS50011">
    <property type="entry name" value="PROTEIN_KINASE_DOM"/>
    <property type="match status" value="1"/>
</dbReference>
<comment type="catalytic activity">
    <reaction evidence="8">
        <text>L-seryl-[protein] + ATP = O-phospho-L-seryl-[protein] + ADP + H(+)</text>
        <dbReference type="Rhea" id="RHEA:17989"/>
        <dbReference type="Rhea" id="RHEA-COMP:9863"/>
        <dbReference type="Rhea" id="RHEA-COMP:11604"/>
        <dbReference type="ChEBI" id="CHEBI:15378"/>
        <dbReference type="ChEBI" id="CHEBI:29999"/>
        <dbReference type="ChEBI" id="CHEBI:30616"/>
        <dbReference type="ChEBI" id="CHEBI:83421"/>
        <dbReference type="ChEBI" id="CHEBI:456216"/>
        <dbReference type="EC" id="2.7.11.1"/>
    </reaction>
</comment>
<evidence type="ECO:0000256" key="4">
    <source>
        <dbReference type="ARBA" id="ARBA00022741"/>
    </source>
</evidence>
<dbReference type="FunFam" id="3.30.200.20:FF:000076">
    <property type="entry name" value="CMGC/SRPK protein kinase"/>
    <property type="match status" value="1"/>
</dbReference>
<dbReference type="GO" id="GO:0000245">
    <property type="term" value="P:spliceosomal complex assembly"/>
    <property type="evidence" value="ECO:0007669"/>
    <property type="project" value="TreeGrafter"/>
</dbReference>
<dbReference type="InterPro" id="IPR011009">
    <property type="entry name" value="Kinase-like_dom_sf"/>
</dbReference>
<dbReference type="GO" id="GO:0005737">
    <property type="term" value="C:cytoplasm"/>
    <property type="evidence" value="ECO:0007669"/>
    <property type="project" value="TreeGrafter"/>
</dbReference>
<dbReference type="InterPro" id="IPR017441">
    <property type="entry name" value="Protein_kinase_ATP_BS"/>
</dbReference>
<evidence type="ECO:0000313" key="12">
    <source>
        <dbReference type="EMBL" id="EMG47827.1"/>
    </source>
</evidence>
<dbReference type="OMA" id="LWRLEFD"/>
<reference evidence="12 13" key="1">
    <citation type="submission" date="2013-02" db="EMBL/GenBank/DDBJ databases">
        <title>Genome sequence of Candida maltosa Xu316, a potential industrial strain for xylitol and ethanol production.</title>
        <authorList>
            <person name="Yu J."/>
            <person name="Wang Q."/>
            <person name="Geng X."/>
            <person name="Bao W."/>
            <person name="He P."/>
            <person name="Cai J."/>
        </authorList>
    </citation>
    <scope>NUCLEOTIDE SEQUENCE [LARGE SCALE GENOMIC DNA]</scope>
    <source>
        <strain evidence="13">Xu316</strain>
    </source>
</reference>
<evidence type="ECO:0000256" key="2">
    <source>
        <dbReference type="ARBA" id="ARBA00022527"/>
    </source>
</evidence>